<keyword evidence="2" id="KW-1185">Reference proteome</keyword>
<organism evidence="1 2">
    <name type="scientific">Arctia plantaginis</name>
    <name type="common">Wood tiger moth</name>
    <name type="synonym">Phalaena plantaginis</name>
    <dbReference type="NCBI Taxonomy" id="874455"/>
    <lineage>
        <taxon>Eukaryota</taxon>
        <taxon>Metazoa</taxon>
        <taxon>Ecdysozoa</taxon>
        <taxon>Arthropoda</taxon>
        <taxon>Hexapoda</taxon>
        <taxon>Insecta</taxon>
        <taxon>Pterygota</taxon>
        <taxon>Neoptera</taxon>
        <taxon>Endopterygota</taxon>
        <taxon>Lepidoptera</taxon>
        <taxon>Glossata</taxon>
        <taxon>Ditrysia</taxon>
        <taxon>Noctuoidea</taxon>
        <taxon>Erebidae</taxon>
        <taxon>Arctiinae</taxon>
        <taxon>Arctia</taxon>
    </lineage>
</organism>
<evidence type="ECO:0000313" key="2">
    <source>
        <dbReference type="Proteomes" id="UP000494106"/>
    </source>
</evidence>
<gene>
    <name evidence="1" type="ORF">APLA_LOCUS1473</name>
</gene>
<dbReference type="AlphaFoldDB" id="A0A8S0YTQ1"/>
<name>A0A8S0YTQ1_ARCPL</name>
<proteinExistence type="predicted"/>
<comment type="caution">
    <text evidence="1">The sequence shown here is derived from an EMBL/GenBank/DDBJ whole genome shotgun (WGS) entry which is preliminary data.</text>
</comment>
<accession>A0A8S0YTQ1</accession>
<reference evidence="1 2" key="1">
    <citation type="submission" date="2020-04" db="EMBL/GenBank/DDBJ databases">
        <authorList>
            <person name="Wallbank WR R."/>
            <person name="Pardo Diaz C."/>
            <person name="Kozak K."/>
            <person name="Martin S."/>
            <person name="Jiggins C."/>
            <person name="Moest M."/>
            <person name="Warren A I."/>
            <person name="Byers J.R.P. K."/>
            <person name="Montejo-Kovacevich G."/>
            <person name="Yen C E."/>
        </authorList>
    </citation>
    <scope>NUCLEOTIDE SEQUENCE [LARGE SCALE GENOMIC DNA]</scope>
</reference>
<dbReference type="EMBL" id="CADEBC010000134">
    <property type="protein sequence ID" value="CAB3223167.1"/>
    <property type="molecule type" value="Genomic_DNA"/>
</dbReference>
<sequence length="90" mass="9750">MLLGGECFFAAAATVGSSIPNASKAPDGRLTFKGFSPAINKYLLVRSRELGGRSTVSDREILNSEVRIVSQQKYSTTQATDTEGLRLYHP</sequence>
<evidence type="ECO:0000313" key="1">
    <source>
        <dbReference type="EMBL" id="CAB3223167.1"/>
    </source>
</evidence>
<dbReference type="Proteomes" id="UP000494106">
    <property type="component" value="Unassembled WGS sequence"/>
</dbReference>
<protein>
    <submittedName>
        <fullName evidence="1">Uncharacterized protein</fullName>
    </submittedName>
</protein>